<dbReference type="Proteomes" id="UP001160148">
    <property type="component" value="Unassembled WGS sequence"/>
</dbReference>
<protein>
    <submittedName>
        <fullName evidence="1">Uncharacterized protein</fullName>
    </submittedName>
</protein>
<dbReference type="AlphaFoldDB" id="A0AAV0WJJ3"/>
<keyword evidence="2" id="KW-1185">Reference proteome</keyword>
<sequence length="116" mass="13312">MGDNIPLSVEIPLILRALDFFRELKNELLTERHKQFVYGDRVILLCFRLHVLEANNIMTMPLPLDVLDRATVKVTAFVHAVIDNPSADRSICVEVGLLLEQLIARRILSTDRLFEE</sequence>
<accession>A0AAV0WJJ3</accession>
<evidence type="ECO:0000313" key="1">
    <source>
        <dbReference type="EMBL" id="CAI6355797.1"/>
    </source>
</evidence>
<dbReference type="EMBL" id="CARXXK010000002">
    <property type="protein sequence ID" value="CAI6355797.1"/>
    <property type="molecule type" value="Genomic_DNA"/>
</dbReference>
<reference evidence="1 2" key="1">
    <citation type="submission" date="2023-01" db="EMBL/GenBank/DDBJ databases">
        <authorList>
            <person name="Whitehead M."/>
        </authorList>
    </citation>
    <scope>NUCLEOTIDE SEQUENCE [LARGE SCALE GENOMIC DNA]</scope>
</reference>
<gene>
    <name evidence="1" type="ORF">MEUPH1_LOCUS11610</name>
</gene>
<evidence type="ECO:0000313" key="2">
    <source>
        <dbReference type="Proteomes" id="UP001160148"/>
    </source>
</evidence>
<organism evidence="1 2">
    <name type="scientific">Macrosiphum euphorbiae</name>
    <name type="common">potato aphid</name>
    <dbReference type="NCBI Taxonomy" id="13131"/>
    <lineage>
        <taxon>Eukaryota</taxon>
        <taxon>Metazoa</taxon>
        <taxon>Ecdysozoa</taxon>
        <taxon>Arthropoda</taxon>
        <taxon>Hexapoda</taxon>
        <taxon>Insecta</taxon>
        <taxon>Pterygota</taxon>
        <taxon>Neoptera</taxon>
        <taxon>Paraneoptera</taxon>
        <taxon>Hemiptera</taxon>
        <taxon>Sternorrhyncha</taxon>
        <taxon>Aphidomorpha</taxon>
        <taxon>Aphidoidea</taxon>
        <taxon>Aphididae</taxon>
        <taxon>Macrosiphini</taxon>
        <taxon>Macrosiphum</taxon>
    </lineage>
</organism>
<proteinExistence type="predicted"/>
<name>A0AAV0WJJ3_9HEMI</name>
<comment type="caution">
    <text evidence="1">The sequence shown here is derived from an EMBL/GenBank/DDBJ whole genome shotgun (WGS) entry which is preliminary data.</text>
</comment>